<proteinExistence type="predicted"/>
<dbReference type="OrthoDB" id="9800897at2"/>
<evidence type="ECO:0000259" key="3">
    <source>
        <dbReference type="PROSITE" id="PS50110"/>
    </source>
</evidence>
<keyword evidence="1 2" id="KW-0597">Phosphoprotein</keyword>
<accession>A0A5R9Q4E1</accession>
<dbReference type="InterPro" id="IPR011006">
    <property type="entry name" value="CheY-like_superfamily"/>
</dbReference>
<dbReference type="InterPro" id="IPR050595">
    <property type="entry name" value="Bact_response_regulator"/>
</dbReference>
<dbReference type="CDD" id="cd00156">
    <property type="entry name" value="REC"/>
    <property type="match status" value="1"/>
</dbReference>
<sequence length="341" mass="38678">MERIKGKVLLVDDDQNYLELYHNILVDEFDVYAFSCASDALLNIHDINPHTIILDLNLPDLNGFEFCNQLKDQNYSLKHSDIIFVSGETSLSKKMLAFDIGAVDFLSKPFQVKELRKKVSTSIDKHLLYQMALEEAKVASSQTHVSSELTMCYKKALFCFRSISSCNDFNSLISRLTDSIETLGFSAAIYIRPDVLSDFRGGGKVLSEDDDKFSSLASYKAGIKDFNNHLLFNSEYVSILIRKVASQKDYMFEIQDHILSITYSVDDKIRSLYAQSHLGKLAYELKQSQMLLAELCKYSFNPSDKENSKVPDELGQLNDTIAKATELVSSSHQSVRKYVTR</sequence>
<dbReference type="SUPFAM" id="SSF52172">
    <property type="entry name" value="CheY-like"/>
    <property type="match status" value="1"/>
</dbReference>
<evidence type="ECO:0000313" key="5">
    <source>
        <dbReference type="Proteomes" id="UP000309186"/>
    </source>
</evidence>
<comment type="caution">
    <text evidence="4">The sequence shown here is derived from an EMBL/GenBank/DDBJ whole genome shotgun (WGS) entry which is preliminary data.</text>
</comment>
<feature type="modified residue" description="4-aspartylphosphate" evidence="2">
    <location>
        <position position="55"/>
    </location>
</feature>
<feature type="domain" description="Response regulatory" evidence="3">
    <location>
        <begin position="7"/>
        <end position="123"/>
    </location>
</feature>
<dbReference type="GO" id="GO:0000160">
    <property type="term" value="P:phosphorelay signal transduction system"/>
    <property type="evidence" value="ECO:0007669"/>
    <property type="project" value="InterPro"/>
</dbReference>
<dbReference type="Proteomes" id="UP000309186">
    <property type="component" value="Unassembled WGS sequence"/>
</dbReference>
<protein>
    <recommendedName>
        <fullName evidence="3">Response regulatory domain-containing protein</fullName>
    </recommendedName>
</protein>
<dbReference type="AlphaFoldDB" id="A0A5R9Q4E1"/>
<organism evidence="4 5">
    <name type="scientific">Pseudoalteromonas phenolica</name>
    <dbReference type="NCBI Taxonomy" id="161398"/>
    <lineage>
        <taxon>Bacteria</taxon>
        <taxon>Pseudomonadati</taxon>
        <taxon>Pseudomonadota</taxon>
        <taxon>Gammaproteobacteria</taxon>
        <taxon>Alteromonadales</taxon>
        <taxon>Pseudoalteromonadaceae</taxon>
        <taxon>Pseudoalteromonas</taxon>
    </lineage>
</organism>
<dbReference type="EMBL" id="PPSW01000012">
    <property type="protein sequence ID" value="TLX47376.1"/>
    <property type="molecule type" value="Genomic_DNA"/>
</dbReference>
<name>A0A5R9Q4E1_9GAMM</name>
<evidence type="ECO:0000256" key="2">
    <source>
        <dbReference type="PROSITE-ProRule" id="PRU00169"/>
    </source>
</evidence>
<dbReference type="Gene3D" id="3.40.50.2300">
    <property type="match status" value="1"/>
</dbReference>
<dbReference type="RefSeq" id="WP_138480499.1">
    <property type="nucleotide sequence ID" value="NZ_PPSW01000012.1"/>
</dbReference>
<evidence type="ECO:0000256" key="1">
    <source>
        <dbReference type="ARBA" id="ARBA00022553"/>
    </source>
</evidence>
<reference evidence="4 5" key="1">
    <citation type="submission" date="2018-01" db="EMBL/GenBank/DDBJ databases">
        <title>Co-occurrence of chitin degradation, pigmentation and bioactivity in marine Pseudoalteromonas.</title>
        <authorList>
            <person name="Paulsen S."/>
            <person name="Gram L."/>
            <person name="Machado H."/>
        </authorList>
    </citation>
    <scope>NUCLEOTIDE SEQUENCE [LARGE SCALE GENOMIC DNA]</scope>
    <source>
        <strain evidence="4 5">S3663</strain>
    </source>
</reference>
<dbReference type="SMART" id="SM00448">
    <property type="entry name" value="REC"/>
    <property type="match status" value="1"/>
</dbReference>
<dbReference type="InterPro" id="IPR001789">
    <property type="entry name" value="Sig_transdc_resp-reg_receiver"/>
</dbReference>
<dbReference type="Pfam" id="PF00072">
    <property type="entry name" value="Response_reg"/>
    <property type="match status" value="1"/>
</dbReference>
<evidence type="ECO:0000313" key="4">
    <source>
        <dbReference type="EMBL" id="TLX47376.1"/>
    </source>
</evidence>
<dbReference type="PANTHER" id="PTHR44591">
    <property type="entry name" value="STRESS RESPONSE REGULATOR PROTEIN 1"/>
    <property type="match status" value="1"/>
</dbReference>
<gene>
    <name evidence="4" type="ORF">C1E24_08455</name>
</gene>
<dbReference type="PANTHER" id="PTHR44591:SF3">
    <property type="entry name" value="RESPONSE REGULATORY DOMAIN-CONTAINING PROTEIN"/>
    <property type="match status" value="1"/>
</dbReference>
<dbReference type="PROSITE" id="PS50110">
    <property type="entry name" value="RESPONSE_REGULATORY"/>
    <property type="match status" value="1"/>
</dbReference>